<evidence type="ECO:0000313" key="3">
    <source>
        <dbReference type="EMBL" id="QQM18200.1"/>
    </source>
</evidence>
<name>A0A7U3WJW7_9CAUD</name>
<feature type="domain" description="DUF4055" evidence="2">
    <location>
        <begin position="248"/>
        <end position="392"/>
    </location>
</feature>
<protein>
    <submittedName>
        <fullName evidence="3">Portal protein</fullName>
    </submittedName>
</protein>
<proteinExistence type="predicted"/>
<sequence>MLTTKHPQYIEMAPLWQALRDFHAGSDTVKKAGVKYLPPTEGMVLDGMGANQPGFRAYEAYKMRARVPDYITEGVRALLGLLHQKPPTIKLPAGMEYLRHKATAQGESLVAMMRRVNFEQLVLGRVGILGDIMPGETNPHVAVYTGESITNWNVREGELTASKLQLVVLDETGPKFNMANLGWETVPQYRVAWLGDSGVYHQKVFTGANLTFSPEDPITPSWRGTTLRYIPFEFINGNDTLSDIDTPPLQSLLDICIGIYLGEADFRQNLYMQTQQTLVVKGGVQNPNGEVGKDEDAIRTGAGARIDVSMEGDAKYIGTDPGGLQMQSKAIADDRRRAELKAGELVQQSRSQAESGKAMATRYNAQTATLNALATAGGEGIQGLLRKLAEWMGEDPEEVIVIPNTEFIDFSLDGRSFADIMSAIRENGLPLSLESVHAILADRGLTSLDFKTEMEKIGSELQEWAPVIEMMQRLTAKQQQDELKAAAKPATNVGGADTGDDA</sequence>
<evidence type="ECO:0000259" key="2">
    <source>
        <dbReference type="Pfam" id="PF13264"/>
    </source>
</evidence>
<gene>
    <name evidence="3" type="ORF">CPT_Salva_036</name>
</gene>
<dbReference type="Pfam" id="PF13264">
    <property type="entry name" value="DUF4055"/>
    <property type="match status" value="1"/>
</dbReference>
<evidence type="ECO:0000256" key="1">
    <source>
        <dbReference type="SAM" id="MobiDB-lite"/>
    </source>
</evidence>
<dbReference type="EMBL" id="MW393850">
    <property type="protein sequence ID" value="QQM18200.1"/>
    <property type="molecule type" value="Genomic_DNA"/>
</dbReference>
<evidence type="ECO:0000313" key="4">
    <source>
        <dbReference type="Proteomes" id="UP000595272"/>
    </source>
</evidence>
<keyword evidence="4" id="KW-1185">Reference proteome</keyword>
<dbReference type="InterPro" id="IPR025129">
    <property type="entry name" value="DUF4055"/>
</dbReference>
<organism evidence="3 4">
    <name type="scientific">Stenotrophomonas phage Salva</name>
    <dbReference type="NCBI Taxonomy" id="2801524"/>
    <lineage>
        <taxon>Viruses</taxon>
        <taxon>Duplodnaviria</taxon>
        <taxon>Heunggongvirae</taxon>
        <taxon>Uroviricota</taxon>
        <taxon>Caudoviricetes</taxon>
        <taxon>Beaumontvirinae</taxon>
        <taxon>Salvavirus</taxon>
        <taxon>Salvavirus salva</taxon>
    </lineage>
</organism>
<accession>A0A7U3WJW7</accession>
<feature type="region of interest" description="Disordered" evidence="1">
    <location>
        <begin position="479"/>
        <end position="502"/>
    </location>
</feature>
<dbReference type="Proteomes" id="UP000595272">
    <property type="component" value="Segment"/>
</dbReference>
<reference evidence="3 4" key="1">
    <citation type="submission" date="2020-12" db="EMBL/GenBank/DDBJ databases">
        <title>Complete genome sequence of Stenotrophomonas maltophilia phage Salva.</title>
        <authorList>
            <person name="Jefferson B."/>
            <person name="Yao G."/>
            <person name="Clark J."/>
            <person name="Le T."/>
            <person name="Young R."/>
            <person name="Gonzalez C."/>
            <person name="Liu M."/>
        </authorList>
    </citation>
    <scope>NUCLEOTIDE SEQUENCE [LARGE SCALE GENOMIC DNA]</scope>
</reference>